<dbReference type="Proteomes" id="UP000596742">
    <property type="component" value="Unassembled WGS sequence"/>
</dbReference>
<reference evidence="1" key="1">
    <citation type="submission" date="2018-11" db="EMBL/GenBank/DDBJ databases">
        <authorList>
            <person name="Alioto T."/>
            <person name="Alioto T."/>
        </authorList>
    </citation>
    <scope>NUCLEOTIDE SEQUENCE</scope>
</reference>
<evidence type="ECO:0000313" key="1">
    <source>
        <dbReference type="EMBL" id="VDI78302.1"/>
    </source>
</evidence>
<dbReference type="Gene3D" id="3.40.220.10">
    <property type="entry name" value="Leucine Aminopeptidase, subunit E, domain 1"/>
    <property type="match status" value="1"/>
</dbReference>
<gene>
    <name evidence="1" type="ORF">MGAL_10B001321</name>
</gene>
<accession>A0A8B6HFV1</accession>
<protein>
    <recommendedName>
        <fullName evidence="3">Macro domain-containing protein</fullName>
    </recommendedName>
</protein>
<evidence type="ECO:0008006" key="3">
    <source>
        <dbReference type="Google" id="ProtNLM"/>
    </source>
</evidence>
<comment type="caution">
    <text evidence="1">The sequence shown here is derived from an EMBL/GenBank/DDBJ whole genome shotgun (WGS) entry which is preliminary data.</text>
</comment>
<evidence type="ECO:0000313" key="2">
    <source>
        <dbReference type="Proteomes" id="UP000596742"/>
    </source>
</evidence>
<sequence>MRVSSFKYLPAPHTVCPICCSDCSYYHSGDGKEISVPNTNKIKKIETNLNVVTKTGGRGGPKQVCFSCFPKAITQYSSKYGKATSTREIHFVDQDPEVVTLMQTAFLLALDESRRAKDSKLKKIPLKIKNTFLSYIGSESGPTKYQTLILSKTVNVVLCDGPLFSVPRHKHGEKIEVEEDDTGVVITIDKLNTGKSRSASLCLQRCGNGFHWNYDTITKLKKSIGESYETFGDKQLKFGYVICSVMPTLNKKALDRTSAAQLQFQSIFHQCCAKMLIKADNCGIKHLAVPVIVDDFYDYNEDWFLRSCINIMMMELHDFAKKRKKKSSITVHFATDKNENLYQMCKTSLFSPERFGGTEKVQPVGKQKHTQESLV</sequence>
<proteinExistence type="predicted"/>
<organism evidence="1 2">
    <name type="scientific">Mytilus galloprovincialis</name>
    <name type="common">Mediterranean mussel</name>
    <dbReference type="NCBI Taxonomy" id="29158"/>
    <lineage>
        <taxon>Eukaryota</taxon>
        <taxon>Metazoa</taxon>
        <taxon>Spiralia</taxon>
        <taxon>Lophotrochozoa</taxon>
        <taxon>Mollusca</taxon>
        <taxon>Bivalvia</taxon>
        <taxon>Autobranchia</taxon>
        <taxon>Pteriomorphia</taxon>
        <taxon>Mytilida</taxon>
        <taxon>Mytiloidea</taxon>
        <taxon>Mytilidae</taxon>
        <taxon>Mytilinae</taxon>
        <taxon>Mytilus</taxon>
    </lineage>
</organism>
<dbReference type="InterPro" id="IPR043472">
    <property type="entry name" value="Macro_dom-like"/>
</dbReference>
<dbReference type="AlphaFoldDB" id="A0A8B6HFV1"/>
<dbReference type="EMBL" id="UYJE01009953">
    <property type="protein sequence ID" value="VDI78302.1"/>
    <property type="molecule type" value="Genomic_DNA"/>
</dbReference>
<name>A0A8B6HFV1_MYTGA</name>
<dbReference type="OrthoDB" id="6129817at2759"/>
<keyword evidence="2" id="KW-1185">Reference proteome</keyword>
<dbReference type="SUPFAM" id="SSF52949">
    <property type="entry name" value="Macro domain-like"/>
    <property type="match status" value="1"/>
</dbReference>